<dbReference type="Proteomes" id="UP001164743">
    <property type="component" value="Chromosome 15A"/>
</dbReference>
<proteinExistence type="predicted"/>
<name>A0ABY7D6R3_9BASI</name>
<evidence type="ECO:0000313" key="2">
    <source>
        <dbReference type="Proteomes" id="UP001164743"/>
    </source>
</evidence>
<gene>
    <name evidence="1" type="ORF">PtA15_15A360</name>
</gene>
<protein>
    <recommendedName>
        <fullName evidence="3">Exosome complex component N-terminal domain-containing protein</fullName>
    </recommendedName>
</protein>
<organism evidence="1 2">
    <name type="scientific">Puccinia triticina</name>
    <dbReference type="NCBI Taxonomy" id="208348"/>
    <lineage>
        <taxon>Eukaryota</taxon>
        <taxon>Fungi</taxon>
        <taxon>Dikarya</taxon>
        <taxon>Basidiomycota</taxon>
        <taxon>Pucciniomycotina</taxon>
        <taxon>Pucciniomycetes</taxon>
        <taxon>Pucciniales</taxon>
        <taxon>Pucciniaceae</taxon>
        <taxon>Puccinia</taxon>
    </lineage>
</organism>
<dbReference type="EMBL" id="CP110435">
    <property type="protein sequence ID" value="WAQ91967.1"/>
    <property type="molecule type" value="Genomic_DNA"/>
</dbReference>
<dbReference type="InterPro" id="IPR038664">
    <property type="entry name" value="Gar1/Naf1_Cbf5-bd_sf"/>
</dbReference>
<dbReference type="RefSeq" id="XP_053027522.1">
    <property type="nucleotide sequence ID" value="XM_053163559.1"/>
</dbReference>
<evidence type="ECO:0008006" key="3">
    <source>
        <dbReference type="Google" id="ProtNLM"/>
    </source>
</evidence>
<reference evidence="1" key="1">
    <citation type="submission" date="2022-10" db="EMBL/GenBank/DDBJ databases">
        <title>Puccinia triticina Genome sequencing and assembly.</title>
        <authorList>
            <person name="Li C."/>
        </authorList>
    </citation>
    <scope>NUCLEOTIDE SEQUENCE</scope>
    <source>
        <strain evidence="1">Pt15</strain>
    </source>
</reference>
<dbReference type="GeneID" id="77804454"/>
<sequence length="94" mass="10172">MAGPNMANELKEPPPEVVEVPFMRVSDDDKLRSISPFGSVTSQIGNVLVIQGTAGLGYDCVLDEGTLVCQKDGLVVGKVSCCWLNIHQNLFCLY</sequence>
<keyword evidence="2" id="KW-1185">Reference proteome</keyword>
<dbReference type="Gene3D" id="2.40.10.230">
    <property type="entry name" value="Probable tRNA pseudouridine synthase domain"/>
    <property type="match status" value="1"/>
</dbReference>
<accession>A0ABY7D6R3</accession>
<evidence type="ECO:0000313" key="1">
    <source>
        <dbReference type="EMBL" id="WAQ91967.1"/>
    </source>
</evidence>